<dbReference type="InterPro" id="IPR005630">
    <property type="entry name" value="Terpene_synthase_metal-bd"/>
</dbReference>
<dbReference type="PANTHER" id="PTHR31225:SF9">
    <property type="entry name" value="TERPENE SYNTHASE 10"/>
    <property type="match status" value="1"/>
</dbReference>
<dbReference type="Gene3D" id="1.10.600.10">
    <property type="entry name" value="Farnesyl Diphosphate Synthase"/>
    <property type="match status" value="2"/>
</dbReference>
<dbReference type="GO" id="GO:0016114">
    <property type="term" value="P:terpenoid biosynthetic process"/>
    <property type="evidence" value="ECO:0007669"/>
    <property type="project" value="InterPro"/>
</dbReference>
<dbReference type="GO" id="GO:0000287">
    <property type="term" value="F:magnesium ion binding"/>
    <property type="evidence" value="ECO:0007669"/>
    <property type="project" value="InterPro"/>
</dbReference>
<dbReference type="GO" id="GO:0010333">
    <property type="term" value="F:terpene synthase activity"/>
    <property type="evidence" value="ECO:0007669"/>
    <property type="project" value="InterPro"/>
</dbReference>
<dbReference type="SUPFAM" id="SSF48576">
    <property type="entry name" value="Terpenoid synthases"/>
    <property type="match status" value="1"/>
</dbReference>
<dbReference type="EMBL" id="BDQV01000353">
    <property type="protein sequence ID" value="GAY63440.1"/>
    <property type="molecule type" value="Genomic_DNA"/>
</dbReference>
<evidence type="ECO:0000313" key="4">
    <source>
        <dbReference type="EMBL" id="GAY63440.1"/>
    </source>
</evidence>
<gene>
    <name evidence="4" type="ORF">CUMW_225610</name>
</gene>
<evidence type="ECO:0000256" key="2">
    <source>
        <dbReference type="ARBA" id="ARBA00022842"/>
    </source>
</evidence>
<name>A0A2H5QFN1_CITUN</name>
<feature type="domain" description="Terpene synthase metal-binding" evidence="3">
    <location>
        <begin position="12"/>
        <end position="86"/>
    </location>
</feature>
<sequence length="189" mass="21074">MAFDALRDEGVGMIISYLNSTNICKAYLVEAKWYNSDYMPTLQECLENAFISISAPVILIHAYVFSANPITKEALEYLQDYPNIICGLGTSSAREDILDLIAETWMLMNSDRFGNVHCFYDVFVGIKMNSARIALCMYQFGDGHGVQENTEDCVLSLLIDPIPRVLDFLNLDIPAVAQGTSSRSPNHSL</sequence>
<dbReference type="STRING" id="55188.A0A2H5QFN1"/>
<keyword evidence="2" id="KW-0460">Magnesium</keyword>
<dbReference type="AlphaFoldDB" id="A0A2H5QFN1"/>
<dbReference type="PANTHER" id="PTHR31225">
    <property type="entry name" value="OS04G0344100 PROTEIN-RELATED"/>
    <property type="match status" value="1"/>
</dbReference>
<evidence type="ECO:0000256" key="1">
    <source>
        <dbReference type="ARBA" id="ARBA00022723"/>
    </source>
</evidence>
<keyword evidence="1" id="KW-0479">Metal-binding</keyword>
<proteinExistence type="predicted"/>
<dbReference type="Pfam" id="PF03936">
    <property type="entry name" value="Terpene_synth_C"/>
    <property type="match status" value="1"/>
</dbReference>
<organism evidence="4 5">
    <name type="scientific">Citrus unshiu</name>
    <name type="common">Satsuma mandarin</name>
    <name type="synonym">Citrus nobilis var. unshiu</name>
    <dbReference type="NCBI Taxonomy" id="55188"/>
    <lineage>
        <taxon>Eukaryota</taxon>
        <taxon>Viridiplantae</taxon>
        <taxon>Streptophyta</taxon>
        <taxon>Embryophyta</taxon>
        <taxon>Tracheophyta</taxon>
        <taxon>Spermatophyta</taxon>
        <taxon>Magnoliopsida</taxon>
        <taxon>eudicotyledons</taxon>
        <taxon>Gunneridae</taxon>
        <taxon>Pentapetalae</taxon>
        <taxon>rosids</taxon>
        <taxon>malvids</taxon>
        <taxon>Sapindales</taxon>
        <taxon>Rutaceae</taxon>
        <taxon>Aurantioideae</taxon>
        <taxon>Citrus</taxon>
    </lineage>
</organism>
<dbReference type="InterPro" id="IPR050148">
    <property type="entry name" value="Terpene_synthase-like"/>
</dbReference>
<dbReference type="Proteomes" id="UP000236630">
    <property type="component" value="Unassembled WGS sequence"/>
</dbReference>
<dbReference type="InterPro" id="IPR008949">
    <property type="entry name" value="Isoprenoid_synthase_dom_sf"/>
</dbReference>
<evidence type="ECO:0000313" key="5">
    <source>
        <dbReference type="Proteomes" id="UP000236630"/>
    </source>
</evidence>
<protein>
    <recommendedName>
        <fullName evidence="3">Terpene synthase metal-binding domain-containing protein</fullName>
    </recommendedName>
</protein>
<keyword evidence="5" id="KW-1185">Reference proteome</keyword>
<comment type="caution">
    <text evidence="4">The sequence shown here is derived from an EMBL/GenBank/DDBJ whole genome shotgun (WGS) entry which is preliminary data.</text>
</comment>
<accession>A0A2H5QFN1</accession>
<evidence type="ECO:0000259" key="3">
    <source>
        <dbReference type="Pfam" id="PF03936"/>
    </source>
</evidence>
<reference evidence="4 5" key="1">
    <citation type="journal article" date="2017" name="Front. Genet.">
        <title>Draft sequencing of the heterozygous diploid genome of Satsuma (Citrus unshiu Marc.) using a hybrid assembly approach.</title>
        <authorList>
            <person name="Shimizu T."/>
            <person name="Tanizawa Y."/>
            <person name="Mochizuki T."/>
            <person name="Nagasaki H."/>
            <person name="Yoshioka T."/>
            <person name="Toyoda A."/>
            <person name="Fujiyama A."/>
            <person name="Kaminuma E."/>
            <person name="Nakamura Y."/>
        </authorList>
    </citation>
    <scope>NUCLEOTIDE SEQUENCE [LARGE SCALE GENOMIC DNA]</scope>
    <source>
        <strain evidence="5">cv. Miyagawa wase</strain>
    </source>
</reference>